<feature type="transmembrane region" description="Helical" evidence="1">
    <location>
        <begin position="105"/>
        <end position="128"/>
    </location>
</feature>
<feature type="transmembrane region" description="Helical" evidence="1">
    <location>
        <begin position="149"/>
        <end position="173"/>
    </location>
</feature>
<feature type="transmembrane region" description="Helical" evidence="1">
    <location>
        <begin position="241"/>
        <end position="274"/>
    </location>
</feature>
<dbReference type="Pfam" id="PF09948">
    <property type="entry name" value="PpoB2"/>
    <property type="match status" value="1"/>
</dbReference>
<feature type="transmembrane region" description="Helical" evidence="1">
    <location>
        <begin position="35"/>
        <end position="57"/>
    </location>
</feature>
<gene>
    <name evidence="2" type="ORF">L4923_01475</name>
</gene>
<feature type="transmembrane region" description="Helical" evidence="1">
    <location>
        <begin position="185"/>
        <end position="203"/>
    </location>
</feature>
<reference evidence="2 3" key="1">
    <citation type="submission" date="2022-02" db="EMBL/GenBank/DDBJ databases">
        <title>Draft genome sequence of Mezorhizobium retamae strain IRAMC:0171 isolated from Retama raetam nodules.</title>
        <authorList>
            <person name="Bengaied R."/>
            <person name="Sbissi I."/>
            <person name="Huber K."/>
            <person name="Ghodbane F."/>
            <person name="Nouioui I."/>
            <person name="Tarhouni M."/>
            <person name="Gtari M."/>
        </authorList>
    </citation>
    <scope>NUCLEOTIDE SEQUENCE [LARGE SCALE GENOMIC DNA]</scope>
    <source>
        <strain evidence="2 3">IRAMC:0171</strain>
    </source>
</reference>
<keyword evidence="3" id="KW-1185">Reference proteome</keyword>
<proteinExistence type="predicted"/>
<feature type="transmembrane region" description="Helical" evidence="1">
    <location>
        <begin position="286"/>
        <end position="303"/>
    </location>
</feature>
<dbReference type="InterPro" id="IPR018688">
    <property type="entry name" value="PpoB2-like"/>
</dbReference>
<protein>
    <submittedName>
        <fullName evidence="2">DUF2182 domain-containing protein</fullName>
    </submittedName>
</protein>
<dbReference type="Proteomes" id="UP001201701">
    <property type="component" value="Unassembled WGS sequence"/>
</dbReference>
<comment type="caution">
    <text evidence="2">The sequence shown here is derived from an EMBL/GenBank/DDBJ whole genome shotgun (WGS) entry which is preliminary data.</text>
</comment>
<dbReference type="EMBL" id="JAKREW010000001">
    <property type="protein sequence ID" value="MCG7503683.1"/>
    <property type="molecule type" value="Genomic_DNA"/>
</dbReference>
<accession>A0ABS9Q9Q7</accession>
<evidence type="ECO:0000256" key="1">
    <source>
        <dbReference type="SAM" id="Phobius"/>
    </source>
</evidence>
<evidence type="ECO:0000313" key="2">
    <source>
        <dbReference type="EMBL" id="MCG7503683.1"/>
    </source>
</evidence>
<keyword evidence="1" id="KW-0472">Membrane</keyword>
<organism evidence="2 3">
    <name type="scientific">Mesorhizobium retamae</name>
    <dbReference type="NCBI Taxonomy" id="2912854"/>
    <lineage>
        <taxon>Bacteria</taxon>
        <taxon>Pseudomonadati</taxon>
        <taxon>Pseudomonadota</taxon>
        <taxon>Alphaproteobacteria</taxon>
        <taxon>Hyphomicrobiales</taxon>
        <taxon>Phyllobacteriaceae</taxon>
        <taxon>Mesorhizobium</taxon>
    </lineage>
</organism>
<keyword evidence="1" id="KW-0812">Transmembrane</keyword>
<name>A0ABS9Q9Q7_9HYPH</name>
<sequence length="304" mass="32481">MINVAIQPMAGQSEDFSHLDRTGRAVAGVGLKPRFVVLAALTGAVLLAWLLLAGMAIRSAQAGLAGAGNGLLQELPAIPLPGFLERFVALCVGPIPFQAYSASEFAALAMMWFLMAVATMLPSAAPMIRTYCEIVDTAFTKGEPAVHPLMLVAGYLTVWLIASLAFAGLTLGFRVSTLGGQTFDPASGIVAAMLLGIAGAYQFSSLKEACLKKCRRPFSILFARWSERPERIFKLGAEQGLWCIGCCWALMLVMFAVGIMNLFWMALLGLFALLEKQVHGHISSRIAGAILLVWAGALLLVSLY</sequence>
<dbReference type="RefSeq" id="WP_239361545.1">
    <property type="nucleotide sequence ID" value="NZ_JAKREW010000001.1"/>
</dbReference>
<evidence type="ECO:0000313" key="3">
    <source>
        <dbReference type="Proteomes" id="UP001201701"/>
    </source>
</evidence>
<keyword evidence="1" id="KW-1133">Transmembrane helix</keyword>